<organism evidence="3 5">
    <name type="scientific">Flavobacterium lindanitolerans</name>
    <dbReference type="NCBI Taxonomy" id="428988"/>
    <lineage>
        <taxon>Bacteria</taxon>
        <taxon>Pseudomonadati</taxon>
        <taxon>Bacteroidota</taxon>
        <taxon>Flavobacteriia</taxon>
        <taxon>Flavobacteriales</taxon>
        <taxon>Flavobacteriaceae</taxon>
        <taxon>Flavobacterium</taxon>
    </lineage>
</organism>
<feature type="region of interest" description="Disordered" evidence="1">
    <location>
        <begin position="38"/>
        <end position="58"/>
    </location>
</feature>
<dbReference type="RefSeq" id="WP_101471622.1">
    <property type="nucleotide sequence ID" value="NZ_PJND01000007.1"/>
</dbReference>
<dbReference type="PROSITE" id="PS51257">
    <property type="entry name" value="PROKAR_LIPOPROTEIN"/>
    <property type="match status" value="1"/>
</dbReference>
<proteinExistence type="predicted"/>
<comment type="caution">
    <text evidence="3">The sequence shown here is derived from an EMBL/GenBank/DDBJ whole genome shotgun (WGS) entry which is preliminary data.</text>
</comment>
<evidence type="ECO:0000313" key="2">
    <source>
        <dbReference type="EMBL" id="PKW29846.1"/>
    </source>
</evidence>
<evidence type="ECO:0000313" key="5">
    <source>
        <dbReference type="Proteomes" id="UP000275027"/>
    </source>
</evidence>
<sequence length="92" mass="10521">MKTYYISPKSASLYSLIGLLAILMTSCGSYQNSSYYDSDGVYNNNERRSNTTANNESSNGYREYFRSLQDDPEIFTDSNNYASHRLITILLM</sequence>
<reference evidence="2 4" key="1">
    <citation type="submission" date="2017-12" db="EMBL/GenBank/DDBJ databases">
        <title>Genomic Encyclopedia of Type Strains, Phase III (KMG-III): the genomes of soil and plant-associated and newly described type strains.</title>
        <authorList>
            <person name="Whitman W."/>
        </authorList>
    </citation>
    <scope>NUCLEOTIDE SEQUENCE [LARGE SCALE GENOMIC DNA]</scope>
    <source>
        <strain evidence="2 4">IP-10</strain>
    </source>
</reference>
<dbReference type="Proteomes" id="UP000233767">
    <property type="component" value="Unassembled WGS sequence"/>
</dbReference>
<name>A0A497U910_9FLAO</name>
<evidence type="ECO:0000313" key="4">
    <source>
        <dbReference type="Proteomes" id="UP000233767"/>
    </source>
</evidence>
<evidence type="ECO:0000256" key="1">
    <source>
        <dbReference type="SAM" id="MobiDB-lite"/>
    </source>
</evidence>
<dbReference type="Proteomes" id="UP000275027">
    <property type="component" value="Unassembled WGS sequence"/>
</dbReference>
<dbReference type="EMBL" id="PJND01000007">
    <property type="protein sequence ID" value="PKW29846.1"/>
    <property type="molecule type" value="Genomic_DNA"/>
</dbReference>
<protein>
    <submittedName>
        <fullName evidence="3">Uncharacterized protein</fullName>
    </submittedName>
</protein>
<keyword evidence="4" id="KW-1185">Reference proteome</keyword>
<dbReference type="EMBL" id="RCCB01000012">
    <property type="protein sequence ID" value="RLJ24186.1"/>
    <property type="molecule type" value="Genomic_DNA"/>
</dbReference>
<evidence type="ECO:0000313" key="3">
    <source>
        <dbReference type="EMBL" id="RLJ24186.1"/>
    </source>
</evidence>
<reference evidence="3 5" key="2">
    <citation type="submission" date="2018-10" db="EMBL/GenBank/DDBJ databases">
        <title>Genomic Encyclopedia of Archaeal and Bacterial Type Strains, Phase II (KMG-II): from individual species to whole genera.</title>
        <authorList>
            <person name="Goeker M."/>
        </authorList>
    </citation>
    <scope>NUCLEOTIDE SEQUENCE [LARGE SCALE GENOMIC DNA]</scope>
    <source>
        <strain evidence="3 5">DSM 21886</strain>
    </source>
</reference>
<accession>A0A497U910</accession>
<gene>
    <name evidence="2" type="ORF">B0G92_1492</name>
    <name evidence="3" type="ORF">CLV50_2064</name>
</gene>
<dbReference type="AlphaFoldDB" id="A0A497U910"/>